<accession>A0AB34K926</accession>
<comment type="caution">
    <text evidence="4">The sequence shown here is derived from an EMBL/GenBank/DDBJ whole genome shotgun (WGS) entry which is preliminary data.</text>
</comment>
<dbReference type="PRINTS" id="PR00421">
    <property type="entry name" value="THIOREDOXIN"/>
</dbReference>
<dbReference type="AlphaFoldDB" id="A0AB34K926"/>
<dbReference type="Proteomes" id="UP001515480">
    <property type="component" value="Unassembled WGS sequence"/>
</dbReference>
<dbReference type="GO" id="GO:0015035">
    <property type="term" value="F:protein-disulfide reductase activity"/>
    <property type="evidence" value="ECO:0007669"/>
    <property type="project" value="TreeGrafter"/>
</dbReference>
<evidence type="ECO:0000313" key="5">
    <source>
        <dbReference type="Proteomes" id="UP001515480"/>
    </source>
</evidence>
<sequence length="307" mass="32092">MRVLGALLLAAACALCHGDSRASTELAEPAAVCSGDSCPATGLAGPPEERESEPHPSPPPRSPPPPLPLASAGGPHVVVVYDTPSVPPAQLRAVLAQLGVSDDQAQQLAAQIHRFGSRVVAAAPEAACRRVAALFDAIHMRTEVRPRRPSDTPSEYSDSDVLVLDAAGLQEMRGSDTPTLVTFYAPWCGHCRKMVPDFKKAAAKLKEVGIATAAVNCDQEKGVAQTLGIKGFPAIRFFYKGQMVEYAGPREAMQFVGFAQGQARIAFVKSQVSKLVGGVAGRVNQLASKLVNSKVLQRGAPAAAAAA</sequence>
<dbReference type="GO" id="GO:0005788">
    <property type="term" value="C:endoplasmic reticulum lumen"/>
    <property type="evidence" value="ECO:0007669"/>
    <property type="project" value="TreeGrafter"/>
</dbReference>
<gene>
    <name evidence="4" type="ORF">AB1Y20_000684</name>
</gene>
<dbReference type="InterPro" id="IPR017937">
    <property type="entry name" value="Thioredoxin_CS"/>
</dbReference>
<feature type="compositionally biased region" description="Pro residues" evidence="1">
    <location>
        <begin position="55"/>
        <end position="68"/>
    </location>
</feature>
<protein>
    <recommendedName>
        <fullName evidence="3">Thioredoxin domain-containing protein</fullName>
    </recommendedName>
</protein>
<feature type="signal peptide" evidence="2">
    <location>
        <begin position="1"/>
        <end position="18"/>
    </location>
</feature>
<dbReference type="Pfam" id="PF00085">
    <property type="entry name" value="Thioredoxin"/>
    <property type="match status" value="1"/>
</dbReference>
<dbReference type="EMBL" id="JBGBPQ010000001">
    <property type="protein sequence ID" value="KAL1529748.1"/>
    <property type="molecule type" value="Genomic_DNA"/>
</dbReference>
<dbReference type="PROSITE" id="PS00194">
    <property type="entry name" value="THIOREDOXIN_1"/>
    <property type="match status" value="1"/>
</dbReference>
<feature type="domain" description="Thioredoxin" evidence="3">
    <location>
        <begin position="117"/>
        <end position="273"/>
    </location>
</feature>
<organism evidence="4 5">
    <name type="scientific">Prymnesium parvum</name>
    <name type="common">Toxic golden alga</name>
    <dbReference type="NCBI Taxonomy" id="97485"/>
    <lineage>
        <taxon>Eukaryota</taxon>
        <taxon>Haptista</taxon>
        <taxon>Haptophyta</taxon>
        <taxon>Prymnesiophyceae</taxon>
        <taxon>Prymnesiales</taxon>
        <taxon>Prymnesiaceae</taxon>
        <taxon>Prymnesium</taxon>
    </lineage>
</organism>
<keyword evidence="5" id="KW-1185">Reference proteome</keyword>
<name>A0AB34K926_PRYPA</name>
<evidence type="ECO:0000256" key="2">
    <source>
        <dbReference type="SAM" id="SignalP"/>
    </source>
</evidence>
<dbReference type="CDD" id="cd02961">
    <property type="entry name" value="PDI_a_family"/>
    <property type="match status" value="1"/>
</dbReference>
<evidence type="ECO:0000259" key="3">
    <source>
        <dbReference type="PROSITE" id="PS51352"/>
    </source>
</evidence>
<reference evidence="4 5" key="1">
    <citation type="journal article" date="2024" name="Science">
        <title>Giant polyketide synthase enzymes in the biosynthesis of giant marine polyether toxins.</title>
        <authorList>
            <person name="Fallon T.R."/>
            <person name="Shende V.V."/>
            <person name="Wierzbicki I.H."/>
            <person name="Pendleton A.L."/>
            <person name="Watervoot N.F."/>
            <person name="Auber R.P."/>
            <person name="Gonzalez D.J."/>
            <person name="Wisecaver J.H."/>
            <person name="Moore B.S."/>
        </authorList>
    </citation>
    <scope>NUCLEOTIDE SEQUENCE [LARGE SCALE GENOMIC DNA]</scope>
    <source>
        <strain evidence="4 5">12B1</strain>
    </source>
</reference>
<feature type="region of interest" description="Disordered" evidence="1">
    <location>
        <begin position="37"/>
        <end position="71"/>
    </location>
</feature>
<dbReference type="InterPro" id="IPR013766">
    <property type="entry name" value="Thioredoxin_domain"/>
</dbReference>
<dbReference type="SUPFAM" id="SSF52833">
    <property type="entry name" value="Thioredoxin-like"/>
    <property type="match status" value="1"/>
</dbReference>
<dbReference type="GO" id="GO:0034976">
    <property type="term" value="P:response to endoplasmic reticulum stress"/>
    <property type="evidence" value="ECO:0007669"/>
    <property type="project" value="TreeGrafter"/>
</dbReference>
<evidence type="ECO:0000313" key="4">
    <source>
        <dbReference type="EMBL" id="KAL1529748.1"/>
    </source>
</evidence>
<dbReference type="InterPro" id="IPR036249">
    <property type="entry name" value="Thioredoxin-like_sf"/>
</dbReference>
<feature type="chain" id="PRO_5044324085" description="Thioredoxin domain-containing protein" evidence="2">
    <location>
        <begin position="19"/>
        <end position="307"/>
    </location>
</feature>
<evidence type="ECO:0000256" key="1">
    <source>
        <dbReference type="SAM" id="MobiDB-lite"/>
    </source>
</evidence>
<keyword evidence="2" id="KW-0732">Signal</keyword>
<dbReference type="PROSITE" id="PS51352">
    <property type="entry name" value="THIOREDOXIN_2"/>
    <property type="match status" value="1"/>
</dbReference>
<dbReference type="PANTHER" id="PTHR45815">
    <property type="entry name" value="PROTEIN DISULFIDE-ISOMERASE A6"/>
    <property type="match status" value="1"/>
</dbReference>
<proteinExistence type="predicted"/>
<dbReference type="Gene3D" id="3.40.30.10">
    <property type="entry name" value="Glutaredoxin"/>
    <property type="match status" value="1"/>
</dbReference>
<dbReference type="PANTHER" id="PTHR45815:SF3">
    <property type="entry name" value="PROTEIN DISULFIDE-ISOMERASE A6"/>
    <property type="match status" value="1"/>
</dbReference>